<evidence type="ECO:0000313" key="2">
    <source>
        <dbReference type="Proteomes" id="UP000070501"/>
    </source>
</evidence>
<sequence length="97" mass="10913">MLNQIHKQLGIKSPEALLSHRKQQQDGVAANNTKKANNLRIFATLLRAVARMRISAREWGRQEQTRLKLVGALEEHRKRKKTAAAATTTTSKVVETV</sequence>
<dbReference type="AlphaFoldDB" id="A0A136IX17"/>
<dbReference type="EMBL" id="KQ964255">
    <property type="protein sequence ID" value="KXJ89427.1"/>
    <property type="molecule type" value="Genomic_DNA"/>
</dbReference>
<organism evidence="1 2">
    <name type="scientific">Microdochium bolleyi</name>
    <dbReference type="NCBI Taxonomy" id="196109"/>
    <lineage>
        <taxon>Eukaryota</taxon>
        <taxon>Fungi</taxon>
        <taxon>Dikarya</taxon>
        <taxon>Ascomycota</taxon>
        <taxon>Pezizomycotina</taxon>
        <taxon>Sordariomycetes</taxon>
        <taxon>Xylariomycetidae</taxon>
        <taxon>Xylariales</taxon>
        <taxon>Microdochiaceae</taxon>
        <taxon>Microdochium</taxon>
    </lineage>
</organism>
<gene>
    <name evidence="1" type="ORF">Micbo1qcDRAFT_165506</name>
</gene>
<dbReference type="Proteomes" id="UP000070501">
    <property type="component" value="Unassembled WGS sequence"/>
</dbReference>
<name>A0A136IX17_9PEZI</name>
<dbReference type="InParanoid" id="A0A136IX17"/>
<reference evidence="2" key="1">
    <citation type="submission" date="2016-02" db="EMBL/GenBank/DDBJ databases">
        <title>Draft genome sequence of Microdochium bolleyi, a fungal endophyte of beachgrass.</title>
        <authorList>
            <consortium name="DOE Joint Genome Institute"/>
            <person name="David A.S."/>
            <person name="May G."/>
            <person name="Haridas S."/>
            <person name="Lim J."/>
            <person name="Wang M."/>
            <person name="Labutti K."/>
            <person name="Lipzen A."/>
            <person name="Barry K."/>
            <person name="Grigoriev I.V."/>
        </authorList>
    </citation>
    <scope>NUCLEOTIDE SEQUENCE [LARGE SCALE GENOMIC DNA]</scope>
    <source>
        <strain evidence="2">J235TASD1</strain>
    </source>
</reference>
<keyword evidence="2" id="KW-1185">Reference proteome</keyword>
<protein>
    <submittedName>
        <fullName evidence="1">Uncharacterized protein</fullName>
    </submittedName>
</protein>
<evidence type="ECO:0000313" key="1">
    <source>
        <dbReference type="EMBL" id="KXJ89427.1"/>
    </source>
</evidence>
<proteinExistence type="predicted"/>
<dbReference type="OrthoDB" id="10255000at2759"/>
<accession>A0A136IX17</accession>
<dbReference type="STRING" id="196109.A0A136IX17"/>